<evidence type="ECO:0000313" key="3">
    <source>
        <dbReference type="Proteomes" id="UP000033618"/>
    </source>
</evidence>
<sequence length="78" mass="8900">MTWWTRPLLDWAKGRVTIPTRQDVDAQGRWEADRRALTPLFANGKPTPRNDGDHQARPEKSIVTKTSDRSCGTARLIQ</sequence>
<dbReference type="PATRIC" id="fig|28092.6.peg.1319"/>
<name>A0A0F5K2N3_9BURK</name>
<feature type="compositionally biased region" description="Basic and acidic residues" evidence="1">
    <location>
        <begin position="48"/>
        <end position="68"/>
    </location>
</feature>
<organism evidence="2 3">
    <name type="scientific">Robbsia andropogonis</name>
    <dbReference type="NCBI Taxonomy" id="28092"/>
    <lineage>
        <taxon>Bacteria</taxon>
        <taxon>Pseudomonadati</taxon>
        <taxon>Pseudomonadota</taxon>
        <taxon>Betaproteobacteria</taxon>
        <taxon>Burkholderiales</taxon>
        <taxon>Burkholderiaceae</taxon>
        <taxon>Robbsia</taxon>
    </lineage>
</organism>
<protein>
    <submittedName>
        <fullName evidence="2">Uncharacterized protein</fullName>
    </submittedName>
</protein>
<dbReference type="Proteomes" id="UP000033618">
    <property type="component" value="Unassembled WGS sequence"/>
</dbReference>
<evidence type="ECO:0000256" key="1">
    <source>
        <dbReference type="SAM" id="MobiDB-lite"/>
    </source>
</evidence>
<evidence type="ECO:0000313" key="2">
    <source>
        <dbReference type="EMBL" id="KKB64386.1"/>
    </source>
</evidence>
<accession>A0A0F5K2N3</accession>
<gene>
    <name evidence="2" type="ORF">WM40_05530</name>
</gene>
<dbReference type="EMBL" id="LAQU01000004">
    <property type="protein sequence ID" value="KKB64386.1"/>
    <property type="molecule type" value="Genomic_DNA"/>
</dbReference>
<comment type="caution">
    <text evidence="2">The sequence shown here is derived from an EMBL/GenBank/DDBJ whole genome shotgun (WGS) entry which is preliminary data.</text>
</comment>
<proteinExistence type="predicted"/>
<dbReference type="AlphaFoldDB" id="A0A0F5K2N3"/>
<reference evidence="2 3" key="1">
    <citation type="submission" date="2015-03" db="EMBL/GenBank/DDBJ databases">
        <title>Draft Genome Sequence of Burkholderia andropogonis type strain ICMP2807, isolated from Sorghum bicolor.</title>
        <authorList>
            <person name="Lopes-Santos L."/>
            <person name="Castro D.B."/>
            <person name="Ottoboni L.M."/>
            <person name="Park D."/>
            <person name="Weirc B.S."/>
            <person name="Destefano S.A."/>
        </authorList>
    </citation>
    <scope>NUCLEOTIDE SEQUENCE [LARGE SCALE GENOMIC DNA]</scope>
    <source>
        <strain evidence="2 3">ICMP2807</strain>
    </source>
</reference>
<keyword evidence="3" id="KW-1185">Reference proteome</keyword>
<feature type="region of interest" description="Disordered" evidence="1">
    <location>
        <begin position="40"/>
        <end position="78"/>
    </location>
</feature>